<dbReference type="RefSeq" id="WP_154378565.1">
    <property type="nucleotide sequence ID" value="NZ_WKJJ01000016.1"/>
</dbReference>
<name>A0A7X2LUS1_9BURK</name>
<gene>
    <name evidence="1" type="ORF">GJ700_23675</name>
</gene>
<organism evidence="1 2">
    <name type="scientific">Pseudoduganella rivuli</name>
    <dbReference type="NCBI Taxonomy" id="2666085"/>
    <lineage>
        <taxon>Bacteria</taxon>
        <taxon>Pseudomonadati</taxon>
        <taxon>Pseudomonadota</taxon>
        <taxon>Betaproteobacteria</taxon>
        <taxon>Burkholderiales</taxon>
        <taxon>Oxalobacteraceae</taxon>
        <taxon>Telluria group</taxon>
        <taxon>Pseudoduganella</taxon>
    </lineage>
</organism>
<evidence type="ECO:0000313" key="1">
    <source>
        <dbReference type="EMBL" id="MRV74716.1"/>
    </source>
</evidence>
<dbReference type="AlphaFoldDB" id="A0A7X2LUS1"/>
<accession>A0A7X2LUS1</accession>
<dbReference type="EMBL" id="WKJJ01000016">
    <property type="protein sequence ID" value="MRV74716.1"/>
    <property type="molecule type" value="Genomic_DNA"/>
</dbReference>
<reference evidence="1 2" key="1">
    <citation type="submission" date="2019-11" db="EMBL/GenBank/DDBJ databases">
        <title>Novel species isolated from a subtropical stream in China.</title>
        <authorList>
            <person name="Lu H."/>
        </authorList>
    </citation>
    <scope>NUCLEOTIDE SEQUENCE [LARGE SCALE GENOMIC DNA]</scope>
    <source>
        <strain evidence="1 2">FT92W</strain>
    </source>
</reference>
<proteinExistence type="predicted"/>
<keyword evidence="2" id="KW-1185">Reference proteome</keyword>
<sequence length="754" mass="84077">MANIKNAAATAKNMRGAIQVTVHDTQTGAPVVNAAIKLYEARNRQGERMHACDVDEVKKWVPDDAQLVATGFTGQDGAVLFDQREPGAYIAAYDNIVPMRMDALYYQCAAVMHGCTENICFDFAFNPTVTLSYENNCQPVGEHCAFVGDKAFAEVHVDGDGPLDESQVKIVARSPWLQRSDDRHTFVSSLRHSGIHRFEAQVLFARRGKPAAIIVGPGHLPGHDHGQSAAGMPMARNGAGASLTAEELAGVLSPGSMAGLKVAADIEVDQRTPTPISGNLGVSLSRSETEPTEDLPLWTLIRNSTEALGFNNYLKFIDQLFCDAPVGGLSEFERQRFVAKGAMFNNLKGRRLLPFNDADSYRVLKAATEAFVMVNCGILSLPLAFNPAEDAAYLDRRDIPNGGDLAQVLAGDYLEVVDGSTLTLPYLAVIRRKLPDIPIHLGPKEADADLCFGIIQERLSNPCLLELIWSYWQEEGMLVQTMNAITQRFQNLRAPGIGPDPLANTEIDMLRPLNNLLWGYTQDEQHRLSVVRRNYEYDHHYGIRLDGKAVRQFRPADSRSKFLEAFHHLLRLLTAFYRQDDDTTVKADAFPVLNALKEIHLILSQGAHNQFGDLPSTARIEMLMQQWLLARPEFREFLPTRVMVAYPEPWMDRVDAMKKLQNWTDTSVVHFRSLALFGEQLLLSIRYGNWSDVYESTQAFNWARFWRPQAQGYIHAYRAATGVDLSVDGADPAADSTLPSVLLRQRLTQQHQRA</sequence>
<dbReference type="Proteomes" id="UP000446768">
    <property type="component" value="Unassembled WGS sequence"/>
</dbReference>
<protein>
    <recommendedName>
        <fullName evidence="3">8-amino-7-oxononanoate synthase</fullName>
    </recommendedName>
</protein>
<evidence type="ECO:0000313" key="2">
    <source>
        <dbReference type="Proteomes" id="UP000446768"/>
    </source>
</evidence>
<comment type="caution">
    <text evidence="1">The sequence shown here is derived from an EMBL/GenBank/DDBJ whole genome shotgun (WGS) entry which is preliminary data.</text>
</comment>
<evidence type="ECO:0008006" key="3">
    <source>
        <dbReference type="Google" id="ProtNLM"/>
    </source>
</evidence>